<sequence length="90" mass="10380">MHTYLISYDLIRPGKDYTDLHTHLKSYGTWAKPLESVWLIKTSYGVEQLRNSIQAHMDANDKIFVVDVTSRATAWDHLSAEVSTWIKNSL</sequence>
<gene>
    <name evidence="1" type="ORF">COV34_03150</name>
</gene>
<dbReference type="EMBL" id="PCXL01000021">
    <property type="protein sequence ID" value="PIR37535.1"/>
    <property type="molecule type" value="Genomic_DNA"/>
</dbReference>
<comment type="caution">
    <text evidence="1">The sequence shown here is derived from an EMBL/GenBank/DDBJ whole genome shotgun (WGS) entry which is preliminary data.</text>
</comment>
<organism evidence="1 2">
    <name type="scientific">Candidatus Zambryskibacteria bacterium CG10_big_fil_rev_8_21_14_0_10_42_12</name>
    <dbReference type="NCBI Taxonomy" id="1975115"/>
    <lineage>
        <taxon>Bacteria</taxon>
        <taxon>Candidatus Zambryskiibacteriota</taxon>
    </lineage>
</organism>
<evidence type="ECO:0000313" key="1">
    <source>
        <dbReference type="EMBL" id="PIR37535.1"/>
    </source>
</evidence>
<proteinExistence type="predicted"/>
<reference evidence="1 2" key="1">
    <citation type="submission" date="2017-09" db="EMBL/GenBank/DDBJ databases">
        <title>Depth-based differentiation of microbial function through sediment-hosted aquifers and enrichment of novel symbionts in the deep terrestrial subsurface.</title>
        <authorList>
            <person name="Probst A.J."/>
            <person name="Ladd B."/>
            <person name="Jarett J.K."/>
            <person name="Geller-Mcgrath D.E."/>
            <person name="Sieber C.M."/>
            <person name="Emerson J.B."/>
            <person name="Anantharaman K."/>
            <person name="Thomas B.C."/>
            <person name="Malmstrom R."/>
            <person name="Stieglmeier M."/>
            <person name="Klingl A."/>
            <person name="Woyke T."/>
            <person name="Ryan C.M."/>
            <person name="Banfield J.F."/>
        </authorList>
    </citation>
    <scope>NUCLEOTIDE SEQUENCE [LARGE SCALE GENOMIC DNA]</scope>
    <source>
        <strain evidence="1">CG10_big_fil_rev_8_21_14_0_10_42_12</strain>
    </source>
</reference>
<evidence type="ECO:0000313" key="2">
    <source>
        <dbReference type="Proteomes" id="UP000231333"/>
    </source>
</evidence>
<dbReference type="Proteomes" id="UP000231333">
    <property type="component" value="Unassembled WGS sequence"/>
</dbReference>
<accession>A0A2H0QVC2</accession>
<protein>
    <submittedName>
        <fullName evidence="1">CRISPR-associated protein Cas2</fullName>
    </submittedName>
</protein>
<name>A0A2H0QVC2_9BACT</name>
<dbReference type="AlphaFoldDB" id="A0A2H0QVC2"/>